<dbReference type="SUPFAM" id="SSF56349">
    <property type="entry name" value="DNA breaking-rejoining enzymes"/>
    <property type="match status" value="1"/>
</dbReference>
<comment type="caution">
    <text evidence="9">The sequence shown here is derived from an EMBL/GenBank/DDBJ whole genome shotgun (WGS) entry which is preliminary data.</text>
</comment>
<dbReference type="Pfam" id="PF14659">
    <property type="entry name" value="Phage_int_SAM_3"/>
    <property type="match status" value="1"/>
</dbReference>
<comment type="similarity">
    <text evidence="2">Belongs to the 'phage' integrase family.</text>
</comment>
<evidence type="ECO:0000313" key="10">
    <source>
        <dbReference type="Proteomes" id="UP000284598"/>
    </source>
</evidence>
<dbReference type="GO" id="GO:0015074">
    <property type="term" value="P:DNA integration"/>
    <property type="evidence" value="ECO:0007669"/>
    <property type="project" value="UniProtKB-KW"/>
</dbReference>
<name>A0A413S258_9FIRM</name>
<proteinExistence type="inferred from homology"/>
<dbReference type="AlphaFoldDB" id="A0A413S258"/>
<dbReference type="EMBL" id="QSFO01000004">
    <property type="protein sequence ID" value="RHA55533.1"/>
    <property type="molecule type" value="Genomic_DNA"/>
</dbReference>
<organism evidence="9 10">
    <name type="scientific">Eubacterium ventriosum</name>
    <dbReference type="NCBI Taxonomy" id="39496"/>
    <lineage>
        <taxon>Bacteria</taxon>
        <taxon>Bacillati</taxon>
        <taxon>Bacillota</taxon>
        <taxon>Clostridia</taxon>
        <taxon>Eubacteriales</taxon>
        <taxon>Eubacteriaceae</taxon>
        <taxon>Eubacterium</taxon>
    </lineage>
</organism>
<gene>
    <name evidence="9" type="ORF">DW929_04190</name>
</gene>
<dbReference type="InterPro" id="IPR013762">
    <property type="entry name" value="Integrase-like_cat_sf"/>
</dbReference>
<dbReference type="PANTHER" id="PTHR30349">
    <property type="entry name" value="PHAGE INTEGRASE-RELATED"/>
    <property type="match status" value="1"/>
</dbReference>
<reference evidence="9 10" key="1">
    <citation type="submission" date="2018-08" db="EMBL/GenBank/DDBJ databases">
        <title>A genome reference for cultivated species of the human gut microbiota.</title>
        <authorList>
            <person name="Zou Y."/>
            <person name="Xue W."/>
            <person name="Luo G."/>
        </authorList>
    </citation>
    <scope>NUCLEOTIDE SEQUENCE [LARGE SCALE GENOMIC DNA]</scope>
    <source>
        <strain evidence="9 10">AM43-2</strain>
    </source>
</reference>
<dbReference type="Gene3D" id="1.10.150.130">
    <property type="match status" value="1"/>
</dbReference>
<evidence type="ECO:0000256" key="4">
    <source>
        <dbReference type="ARBA" id="ARBA00023125"/>
    </source>
</evidence>
<accession>A0A413S258</accession>
<dbReference type="PROSITE" id="PS51898">
    <property type="entry name" value="TYR_RECOMBINASE"/>
    <property type="match status" value="1"/>
</dbReference>
<keyword evidence="4 6" id="KW-0238">DNA-binding</keyword>
<evidence type="ECO:0000256" key="6">
    <source>
        <dbReference type="PROSITE-ProRule" id="PRU01248"/>
    </source>
</evidence>
<feature type="domain" description="Core-binding (CB)" evidence="8">
    <location>
        <begin position="55"/>
        <end position="137"/>
    </location>
</feature>
<dbReference type="InterPro" id="IPR011010">
    <property type="entry name" value="DNA_brk_join_enz"/>
</dbReference>
<dbReference type="InterPro" id="IPR050090">
    <property type="entry name" value="Tyrosine_recombinase_XerCD"/>
</dbReference>
<dbReference type="CDD" id="cd01189">
    <property type="entry name" value="INT_ICEBs1_C_like"/>
    <property type="match status" value="1"/>
</dbReference>
<dbReference type="InterPro" id="IPR010998">
    <property type="entry name" value="Integrase_recombinase_N"/>
</dbReference>
<dbReference type="Pfam" id="PF00589">
    <property type="entry name" value="Phage_integrase"/>
    <property type="match status" value="1"/>
</dbReference>
<dbReference type="InterPro" id="IPR004107">
    <property type="entry name" value="Integrase_SAM-like_N"/>
</dbReference>
<protein>
    <submittedName>
        <fullName evidence="9">Site-specific integrase</fullName>
    </submittedName>
</protein>
<dbReference type="GO" id="GO:0003677">
    <property type="term" value="F:DNA binding"/>
    <property type="evidence" value="ECO:0007669"/>
    <property type="project" value="UniProtKB-UniRule"/>
</dbReference>
<keyword evidence="5" id="KW-0233">DNA recombination</keyword>
<evidence type="ECO:0000256" key="3">
    <source>
        <dbReference type="ARBA" id="ARBA00022908"/>
    </source>
</evidence>
<evidence type="ECO:0000256" key="5">
    <source>
        <dbReference type="ARBA" id="ARBA00023172"/>
    </source>
</evidence>
<evidence type="ECO:0000256" key="2">
    <source>
        <dbReference type="ARBA" id="ARBA00008857"/>
    </source>
</evidence>
<comment type="function">
    <text evidence="1">Site-specific tyrosine recombinase, which acts by catalyzing the cutting and rejoining of the recombining DNA molecules.</text>
</comment>
<feature type="domain" description="Tyr recombinase" evidence="7">
    <location>
        <begin position="159"/>
        <end position="343"/>
    </location>
</feature>
<dbReference type="Pfam" id="PF14657">
    <property type="entry name" value="Arm-DNA-bind_4"/>
    <property type="match status" value="1"/>
</dbReference>
<evidence type="ECO:0000259" key="8">
    <source>
        <dbReference type="PROSITE" id="PS51900"/>
    </source>
</evidence>
<dbReference type="PANTHER" id="PTHR30349:SF64">
    <property type="entry name" value="PROPHAGE INTEGRASE INTD-RELATED"/>
    <property type="match status" value="1"/>
</dbReference>
<dbReference type="InterPro" id="IPR044068">
    <property type="entry name" value="CB"/>
</dbReference>
<sequence>MAFKDKETGKWVAQWYEPNVYGVNKQKKKRGFKTQREAKQYECDRNLKKQGNLQMSMKVFVEQYFQDKENELKSRTKQNKRYMIDSYLIPYFGDMKMSDIKPAQIIAWQNEIYKKNLSESYMRMIQNQLTALFTHATKIYDLTNNPCKKVKRMGKDDKRSLTFWTVDEYKKFISTVDKLDRYYIMFEILFWTGIREGELLALSKSDIDFYNNRINISKTYFRANGQDMITTPKTEQSVRVVEIPVFLKEEIKEWCDRQYGLPDNVRLFPVGCRAVQNKMRRQIEKAGVKRIRVHDLRHSHVAYLIEKGVEPLLIKERLGHKDIRITLNTYGHLYPNKARSVADLIDNNHN</sequence>
<dbReference type="RefSeq" id="WP_118024996.1">
    <property type="nucleotide sequence ID" value="NZ_QSFO01000004.1"/>
</dbReference>
<dbReference type="GO" id="GO:0006310">
    <property type="term" value="P:DNA recombination"/>
    <property type="evidence" value="ECO:0007669"/>
    <property type="project" value="UniProtKB-KW"/>
</dbReference>
<dbReference type="Proteomes" id="UP000284598">
    <property type="component" value="Unassembled WGS sequence"/>
</dbReference>
<dbReference type="Gene3D" id="1.10.443.10">
    <property type="entry name" value="Intergrase catalytic core"/>
    <property type="match status" value="1"/>
</dbReference>
<evidence type="ECO:0000313" key="9">
    <source>
        <dbReference type="EMBL" id="RHA55533.1"/>
    </source>
</evidence>
<evidence type="ECO:0000256" key="1">
    <source>
        <dbReference type="ARBA" id="ARBA00003283"/>
    </source>
</evidence>
<keyword evidence="3" id="KW-0229">DNA integration</keyword>
<dbReference type="InterPro" id="IPR028259">
    <property type="entry name" value="AP2-like_int_N"/>
</dbReference>
<dbReference type="InterPro" id="IPR002104">
    <property type="entry name" value="Integrase_catalytic"/>
</dbReference>
<evidence type="ECO:0000259" key="7">
    <source>
        <dbReference type="PROSITE" id="PS51898"/>
    </source>
</evidence>
<dbReference type="PROSITE" id="PS51900">
    <property type="entry name" value="CB"/>
    <property type="match status" value="1"/>
</dbReference>